<name>G7L4Z5_MEDTR</name>
<organism evidence="3 5">
    <name type="scientific">Medicago truncatula</name>
    <name type="common">Barrel medic</name>
    <name type="synonym">Medicago tribuloides</name>
    <dbReference type="NCBI Taxonomy" id="3880"/>
    <lineage>
        <taxon>Eukaryota</taxon>
        <taxon>Viridiplantae</taxon>
        <taxon>Streptophyta</taxon>
        <taxon>Embryophyta</taxon>
        <taxon>Tracheophyta</taxon>
        <taxon>Spermatophyta</taxon>
        <taxon>Magnoliopsida</taxon>
        <taxon>eudicotyledons</taxon>
        <taxon>Gunneridae</taxon>
        <taxon>Pentapetalae</taxon>
        <taxon>rosids</taxon>
        <taxon>fabids</taxon>
        <taxon>Fabales</taxon>
        <taxon>Fabaceae</taxon>
        <taxon>Papilionoideae</taxon>
        <taxon>50 kb inversion clade</taxon>
        <taxon>NPAAA clade</taxon>
        <taxon>Hologalegina</taxon>
        <taxon>IRL clade</taxon>
        <taxon>Trifolieae</taxon>
        <taxon>Medicago</taxon>
    </lineage>
</organism>
<dbReference type="EnsemblPlants" id="AES81962">
    <property type="protein sequence ID" value="AES81962"/>
    <property type="gene ID" value="MTR_7g102805"/>
</dbReference>
<keyword evidence="1" id="KW-1133">Transmembrane helix</keyword>
<evidence type="ECO:0000256" key="1">
    <source>
        <dbReference type="SAM" id="Phobius"/>
    </source>
</evidence>
<dbReference type="GO" id="GO:0046872">
    <property type="term" value="F:metal ion binding"/>
    <property type="evidence" value="ECO:0007669"/>
    <property type="project" value="InterPro"/>
</dbReference>
<evidence type="ECO:0000259" key="2">
    <source>
        <dbReference type="Pfam" id="PF07127"/>
    </source>
</evidence>
<reference evidence="3 5" key="2">
    <citation type="journal article" date="2014" name="BMC Genomics">
        <title>An improved genome release (version Mt4.0) for the model legume Medicago truncatula.</title>
        <authorList>
            <person name="Tang H."/>
            <person name="Krishnakumar V."/>
            <person name="Bidwell S."/>
            <person name="Rosen B."/>
            <person name="Chan A."/>
            <person name="Zhou S."/>
            <person name="Gentzbittel L."/>
            <person name="Childs K.L."/>
            <person name="Yandell M."/>
            <person name="Gundlach H."/>
            <person name="Mayer K.F."/>
            <person name="Schwartz D.C."/>
            <person name="Town C.D."/>
        </authorList>
    </citation>
    <scope>GENOME REANNOTATION</scope>
    <source>
        <strain evidence="4 5">cv. Jemalong A17</strain>
    </source>
</reference>
<dbReference type="InterPro" id="IPR009810">
    <property type="entry name" value="Nodulin_late_dom"/>
</dbReference>
<evidence type="ECO:0000313" key="5">
    <source>
        <dbReference type="Proteomes" id="UP000002051"/>
    </source>
</evidence>
<feature type="domain" description="Late nodulin" evidence="2">
    <location>
        <begin position="1"/>
        <end position="54"/>
    </location>
</feature>
<dbReference type="HOGENOM" id="CLU_181053_8_0_1"/>
<dbReference type="Proteomes" id="UP000002051">
    <property type="component" value="Unassembled WGS sequence"/>
</dbReference>
<keyword evidence="5" id="KW-1185">Reference proteome</keyword>
<keyword evidence="1" id="KW-0812">Transmembrane</keyword>
<dbReference type="ExpressionAtlas" id="G7L4Z5">
    <property type="expression patterns" value="differential"/>
</dbReference>
<evidence type="ECO:0000313" key="4">
    <source>
        <dbReference type="EnsemblPlants" id="AES81962"/>
    </source>
</evidence>
<sequence>MTPITKNIFDMIIFISPLIVTMSMRVLCGRDDTCPGFMCGAGSIIPKCVGRYCEC</sequence>
<dbReference type="Pfam" id="PF07127">
    <property type="entry name" value="Nodulin_late"/>
    <property type="match status" value="1"/>
</dbReference>
<accession>G7L4Z5</accession>
<feature type="transmembrane region" description="Helical" evidence="1">
    <location>
        <begin position="7"/>
        <end position="27"/>
    </location>
</feature>
<reference evidence="4" key="3">
    <citation type="submission" date="2015-04" db="UniProtKB">
        <authorList>
            <consortium name="EnsemblPlants"/>
        </authorList>
    </citation>
    <scope>IDENTIFICATION</scope>
    <source>
        <strain evidence="4">cv. Jemalong A17</strain>
    </source>
</reference>
<dbReference type="EMBL" id="CM001223">
    <property type="protein sequence ID" value="AES81962.1"/>
    <property type="molecule type" value="Genomic_DNA"/>
</dbReference>
<reference evidence="3 5" key="1">
    <citation type="journal article" date="2011" name="Nature">
        <title>The Medicago genome provides insight into the evolution of rhizobial symbioses.</title>
        <authorList>
            <person name="Young N.D."/>
            <person name="Debelle F."/>
            <person name="Oldroyd G.E."/>
            <person name="Geurts R."/>
            <person name="Cannon S.B."/>
            <person name="Udvardi M.K."/>
            <person name="Benedito V.A."/>
            <person name="Mayer K.F."/>
            <person name="Gouzy J."/>
            <person name="Schoof H."/>
            <person name="Van de Peer Y."/>
            <person name="Proost S."/>
            <person name="Cook D.R."/>
            <person name="Meyers B.C."/>
            <person name="Spannagl M."/>
            <person name="Cheung F."/>
            <person name="De Mita S."/>
            <person name="Krishnakumar V."/>
            <person name="Gundlach H."/>
            <person name="Zhou S."/>
            <person name="Mudge J."/>
            <person name="Bharti A.K."/>
            <person name="Murray J.D."/>
            <person name="Naoumkina M.A."/>
            <person name="Rosen B."/>
            <person name="Silverstein K.A."/>
            <person name="Tang H."/>
            <person name="Rombauts S."/>
            <person name="Zhao P.X."/>
            <person name="Zhou P."/>
            <person name="Barbe V."/>
            <person name="Bardou P."/>
            <person name="Bechner M."/>
            <person name="Bellec A."/>
            <person name="Berger A."/>
            <person name="Berges H."/>
            <person name="Bidwell S."/>
            <person name="Bisseling T."/>
            <person name="Choisne N."/>
            <person name="Couloux A."/>
            <person name="Denny R."/>
            <person name="Deshpande S."/>
            <person name="Dai X."/>
            <person name="Doyle J.J."/>
            <person name="Dudez A.M."/>
            <person name="Farmer A.D."/>
            <person name="Fouteau S."/>
            <person name="Franken C."/>
            <person name="Gibelin C."/>
            <person name="Gish J."/>
            <person name="Goldstein S."/>
            <person name="Gonzalez A.J."/>
            <person name="Green P.J."/>
            <person name="Hallab A."/>
            <person name="Hartog M."/>
            <person name="Hua A."/>
            <person name="Humphray S.J."/>
            <person name="Jeong D.H."/>
            <person name="Jing Y."/>
            <person name="Jocker A."/>
            <person name="Kenton S.M."/>
            <person name="Kim D.J."/>
            <person name="Klee K."/>
            <person name="Lai H."/>
            <person name="Lang C."/>
            <person name="Lin S."/>
            <person name="Macmil S.L."/>
            <person name="Magdelenat G."/>
            <person name="Matthews L."/>
            <person name="McCorrison J."/>
            <person name="Monaghan E.L."/>
            <person name="Mun J.H."/>
            <person name="Najar F.Z."/>
            <person name="Nicholson C."/>
            <person name="Noirot C."/>
            <person name="O'Bleness M."/>
            <person name="Paule C.R."/>
            <person name="Poulain J."/>
            <person name="Prion F."/>
            <person name="Qin B."/>
            <person name="Qu C."/>
            <person name="Retzel E.F."/>
            <person name="Riddle C."/>
            <person name="Sallet E."/>
            <person name="Samain S."/>
            <person name="Samson N."/>
            <person name="Sanders I."/>
            <person name="Saurat O."/>
            <person name="Scarpelli C."/>
            <person name="Schiex T."/>
            <person name="Segurens B."/>
            <person name="Severin A.J."/>
            <person name="Sherrier D.J."/>
            <person name="Shi R."/>
            <person name="Sims S."/>
            <person name="Singer S.R."/>
            <person name="Sinharoy S."/>
            <person name="Sterck L."/>
            <person name="Viollet A."/>
            <person name="Wang B.B."/>
            <person name="Wang K."/>
            <person name="Wang M."/>
            <person name="Wang X."/>
            <person name="Warfsmann J."/>
            <person name="Weissenbach J."/>
            <person name="White D.D."/>
            <person name="White J.D."/>
            <person name="Wiley G.B."/>
            <person name="Wincker P."/>
            <person name="Xing Y."/>
            <person name="Yang L."/>
            <person name="Yao Z."/>
            <person name="Ying F."/>
            <person name="Zhai J."/>
            <person name="Zhou L."/>
            <person name="Zuber A."/>
            <person name="Denarie J."/>
            <person name="Dixon R.A."/>
            <person name="May G.D."/>
            <person name="Schwartz D.C."/>
            <person name="Rogers J."/>
            <person name="Quetier F."/>
            <person name="Town C.D."/>
            <person name="Roe B.A."/>
        </authorList>
    </citation>
    <scope>NUCLEOTIDE SEQUENCE [LARGE SCALE GENOMIC DNA]</scope>
    <source>
        <strain evidence="3">A17</strain>
        <strain evidence="4 5">cv. Jemalong A17</strain>
    </source>
</reference>
<proteinExistence type="predicted"/>
<gene>
    <name evidence="3" type="ordered locus">MTR_7g102805</name>
</gene>
<dbReference type="AlphaFoldDB" id="G7L4Z5"/>
<keyword evidence="1" id="KW-0472">Membrane</keyword>
<dbReference type="PaxDb" id="3880-AES81962"/>
<protein>
    <submittedName>
        <fullName evidence="3">Late nodulin</fullName>
    </submittedName>
</protein>
<evidence type="ECO:0000313" key="3">
    <source>
        <dbReference type="EMBL" id="AES81962.1"/>
    </source>
</evidence>